<dbReference type="GO" id="GO:0007399">
    <property type="term" value="P:nervous system development"/>
    <property type="evidence" value="ECO:0007669"/>
    <property type="project" value="TreeGrafter"/>
</dbReference>
<proteinExistence type="predicted"/>
<keyword evidence="5" id="KW-0808">Transferase</keyword>
<dbReference type="SUPFAM" id="SSF56112">
    <property type="entry name" value="Protein kinase-like (PK-like)"/>
    <property type="match status" value="1"/>
</dbReference>
<keyword evidence="2" id="KW-0547">Nucleotide-binding</keyword>
<dbReference type="InterPro" id="IPR050122">
    <property type="entry name" value="RTK"/>
</dbReference>
<organism evidence="5 6">
    <name type="scientific">Anabarilius grahami</name>
    <name type="common">Kanglang fish</name>
    <name type="synonym">Barilius grahami</name>
    <dbReference type="NCBI Taxonomy" id="495550"/>
    <lineage>
        <taxon>Eukaryota</taxon>
        <taxon>Metazoa</taxon>
        <taxon>Chordata</taxon>
        <taxon>Craniata</taxon>
        <taxon>Vertebrata</taxon>
        <taxon>Euteleostomi</taxon>
        <taxon>Actinopterygii</taxon>
        <taxon>Neopterygii</taxon>
        <taxon>Teleostei</taxon>
        <taxon>Ostariophysi</taxon>
        <taxon>Cypriniformes</taxon>
        <taxon>Xenocyprididae</taxon>
        <taxon>Xenocypridinae</taxon>
        <taxon>Xenocypridinae incertae sedis</taxon>
        <taxon>Anabarilius</taxon>
    </lineage>
</organism>
<dbReference type="GO" id="GO:0005886">
    <property type="term" value="C:plasma membrane"/>
    <property type="evidence" value="ECO:0007669"/>
    <property type="project" value="TreeGrafter"/>
</dbReference>
<comment type="subcellular location">
    <subcellularLocation>
        <location evidence="1">Endomembrane system</location>
    </subcellularLocation>
</comment>
<dbReference type="GO" id="GO:0043235">
    <property type="term" value="C:receptor complex"/>
    <property type="evidence" value="ECO:0007669"/>
    <property type="project" value="TreeGrafter"/>
</dbReference>
<dbReference type="PANTHER" id="PTHR24416">
    <property type="entry name" value="TYROSINE-PROTEIN KINASE RECEPTOR"/>
    <property type="match status" value="1"/>
</dbReference>
<gene>
    <name evidence="5" type="ORF">DPX16_7810</name>
</gene>
<name>A0A3N0XLE6_ANAGA</name>
<evidence type="ECO:0000313" key="5">
    <source>
        <dbReference type="EMBL" id="ROI46692.1"/>
    </source>
</evidence>
<dbReference type="OrthoDB" id="4062651at2759"/>
<protein>
    <submittedName>
        <fullName evidence="5">Tyrosine-protein kinase Mer</fullName>
    </submittedName>
</protein>
<dbReference type="Proteomes" id="UP000281406">
    <property type="component" value="Unassembled WGS sequence"/>
</dbReference>
<keyword evidence="6" id="KW-1185">Reference proteome</keyword>
<dbReference type="GO" id="GO:0004714">
    <property type="term" value="F:transmembrane receptor protein tyrosine kinase activity"/>
    <property type="evidence" value="ECO:0007669"/>
    <property type="project" value="TreeGrafter"/>
</dbReference>
<dbReference type="GO" id="GO:0016477">
    <property type="term" value="P:cell migration"/>
    <property type="evidence" value="ECO:0007669"/>
    <property type="project" value="TreeGrafter"/>
</dbReference>
<dbReference type="PANTHER" id="PTHR24416:SF257">
    <property type="entry name" value="TYROSINE-PROTEIN KINASE MER"/>
    <property type="match status" value="1"/>
</dbReference>
<sequence>MADFKTLLQEASERYESACQISGLERQSHWAFGVTMWEIATRGMTPYPGVQNHEIYDYLLDGNRLKQPNDCLDEL</sequence>
<reference evidence="5 6" key="1">
    <citation type="submission" date="2018-10" db="EMBL/GenBank/DDBJ databases">
        <title>Genome assembly for a Yunnan-Guizhou Plateau 3E fish, Anabarilius grahami (Regan), and its evolutionary and genetic applications.</title>
        <authorList>
            <person name="Jiang W."/>
        </authorList>
    </citation>
    <scope>NUCLEOTIDE SEQUENCE [LARGE SCALE GENOMIC DNA]</scope>
    <source>
        <strain evidence="5">AG-KIZ</strain>
        <tissue evidence="5">Muscle</tissue>
    </source>
</reference>
<keyword evidence="5" id="KW-0418">Kinase</keyword>
<dbReference type="InterPro" id="IPR011009">
    <property type="entry name" value="Kinase-like_dom_sf"/>
</dbReference>
<dbReference type="EMBL" id="RJVU01071502">
    <property type="protein sequence ID" value="ROI46692.1"/>
    <property type="molecule type" value="Genomic_DNA"/>
</dbReference>
<evidence type="ECO:0000256" key="2">
    <source>
        <dbReference type="ARBA" id="ARBA00022741"/>
    </source>
</evidence>
<dbReference type="GO" id="GO:0007169">
    <property type="term" value="P:cell surface receptor protein tyrosine kinase signaling pathway"/>
    <property type="evidence" value="ECO:0007669"/>
    <property type="project" value="TreeGrafter"/>
</dbReference>
<dbReference type="GO" id="GO:0006909">
    <property type="term" value="P:phagocytosis"/>
    <property type="evidence" value="ECO:0007669"/>
    <property type="project" value="TreeGrafter"/>
</dbReference>
<dbReference type="AlphaFoldDB" id="A0A3N0XLE6"/>
<dbReference type="Gene3D" id="1.10.510.10">
    <property type="entry name" value="Transferase(Phosphotransferase) domain 1"/>
    <property type="match status" value="1"/>
</dbReference>
<evidence type="ECO:0000313" key="6">
    <source>
        <dbReference type="Proteomes" id="UP000281406"/>
    </source>
</evidence>
<dbReference type="GO" id="GO:0005524">
    <property type="term" value="F:ATP binding"/>
    <property type="evidence" value="ECO:0007669"/>
    <property type="project" value="UniProtKB-KW"/>
</dbReference>
<comment type="caution">
    <text evidence="5">The sequence shown here is derived from an EMBL/GenBank/DDBJ whole genome shotgun (WGS) entry which is preliminary data.</text>
</comment>
<dbReference type="InterPro" id="IPR001245">
    <property type="entry name" value="Ser-Thr/Tyr_kinase_cat_dom"/>
</dbReference>
<dbReference type="GO" id="GO:0012505">
    <property type="term" value="C:endomembrane system"/>
    <property type="evidence" value="ECO:0007669"/>
    <property type="project" value="UniProtKB-SubCell"/>
</dbReference>
<evidence type="ECO:0000259" key="4">
    <source>
        <dbReference type="Pfam" id="PF07714"/>
    </source>
</evidence>
<keyword evidence="3" id="KW-0067">ATP-binding</keyword>
<accession>A0A3N0XLE6</accession>
<evidence type="ECO:0000256" key="3">
    <source>
        <dbReference type="ARBA" id="ARBA00022840"/>
    </source>
</evidence>
<dbReference type="Pfam" id="PF07714">
    <property type="entry name" value="PK_Tyr_Ser-Thr"/>
    <property type="match status" value="1"/>
</dbReference>
<evidence type="ECO:0000256" key="1">
    <source>
        <dbReference type="ARBA" id="ARBA00004308"/>
    </source>
</evidence>
<feature type="domain" description="Serine-threonine/tyrosine-protein kinase catalytic" evidence="4">
    <location>
        <begin position="29"/>
        <end position="75"/>
    </location>
</feature>